<dbReference type="Proteomes" id="UP001291623">
    <property type="component" value="Unassembled WGS sequence"/>
</dbReference>
<evidence type="ECO:0000313" key="2">
    <source>
        <dbReference type="Proteomes" id="UP001291623"/>
    </source>
</evidence>
<dbReference type="AlphaFoldDB" id="A0AAE1S3S5"/>
<protein>
    <submittedName>
        <fullName evidence="1">Uncharacterized protein</fullName>
    </submittedName>
</protein>
<accession>A0AAE1S3S5</accession>
<name>A0AAE1S3S5_9SOLA</name>
<evidence type="ECO:0000313" key="1">
    <source>
        <dbReference type="EMBL" id="KAK4362970.1"/>
    </source>
</evidence>
<reference evidence="1" key="1">
    <citation type="submission" date="2023-12" db="EMBL/GenBank/DDBJ databases">
        <title>Genome assembly of Anisodus tanguticus.</title>
        <authorList>
            <person name="Wang Y.-J."/>
        </authorList>
    </citation>
    <scope>NUCLEOTIDE SEQUENCE</scope>
    <source>
        <strain evidence="1">KB-2021</strain>
        <tissue evidence="1">Leaf</tissue>
    </source>
</reference>
<proteinExistence type="predicted"/>
<comment type="caution">
    <text evidence="1">The sequence shown here is derived from an EMBL/GenBank/DDBJ whole genome shotgun (WGS) entry which is preliminary data.</text>
</comment>
<sequence>MLGAKKIIKNIMRRLDQTHPQYSRNISSLHRRLTFSTTFPPSVPLLSCKNIGGGAADYNVPHLIHAPHSNLPAEPNDPSSSFTFSVDLNFDPAVDLSSIEASFVQIWNVTSLIVRLRLFLLQAAGVSASVQRMMSEMGNNSSDLDIQARILECFSGGYHYVARATGTDYNDIFLESMSQQPEVRTRVKLPPEESKIVVGELPSRKELD</sequence>
<keyword evidence="2" id="KW-1185">Reference proteome</keyword>
<organism evidence="1 2">
    <name type="scientific">Anisodus tanguticus</name>
    <dbReference type="NCBI Taxonomy" id="243964"/>
    <lineage>
        <taxon>Eukaryota</taxon>
        <taxon>Viridiplantae</taxon>
        <taxon>Streptophyta</taxon>
        <taxon>Embryophyta</taxon>
        <taxon>Tracheophyta</taxon>
        <taxon>Spermatophyta</taxon>
        <taxon>Magnoliopsida</taxon>
        <taxon>eudicotyledons</taxon>
        <taxon>Gunneridae</taxon>
        <taxon>Pentapetalae</taxon>
        <taxon>asterids</taxon>
        <taxon>lamiids</taxon>
        <taxon>Solanales</taxon>
        <taxon>Solanaceae</taxon>
        <taxon>Solanoideae</taxon>
        <taxon>Hyoscyameae</taxon>
        <taxon>Anisodus</taxon>
    </lineage>
</organism>
<dbReference type="EMBL" id="JAVYJV010000009">
    <property type="protein sequence ID" value="KAK4362970.1"/>
    <property type="molecule type" value="Genomic_DNA"/>
</dbReference>
<gene>
    <name evidence="1" type="ORF">RND71_018211</name>
</gene>